<organism evidence="3 4">
    <name type="scientific">Nonomuraea cavernae</name>
    <dbReference type="NCBI Taxonomy" id="2045107"/>
    <lineage>
        <taxon>Bacteria</taxon>
        <taxon>Bacillati</taxon>
        <taxon>Actinomycetota</taxon>
        <taxon>Actinomycetes</taxon>
        <taxon>Streptosporangiales</taxon>
        <taxon>Streptosporangiaceae</taxon>
        <taxon>Nonomuraea</taxon>
    </lineage>
</organism>
<proteinExistence type="predicted"/>
<evidence type="ECO:0000259" key="2">
    <source>
        <dbReference type="Pfam" id="PF05685"/>
    </source>
</evidence>
<feature type="region of interest" description="Disordered" evidence="1">
    <location>
        <begin position="1"/>
        <end position="41"/>
    </location>
</feature>
<sequence length="221" mass="25089">MATGITGRKTRQHDTVRGPEPQPPSARTWGPGWGASGPTEDELRRERLWQDLIQDGWRAEIVGGRIIVSPWTERRHAQLVHRIQVQLFNIVVENGWEFYQTWSVHIPPARGDRRLPDLLVAPPDSPEFDDHQAYGYGTLLAVEITSSDNRVDDLEVKPAEYARAGIPIVLIVDEFTEPKAITLLWDPHDGEYRSMTKVSEGVPVELPEPFGIKLETDLIFR</sequence>
<feature type="domain" description="Putative restriction endonuclease" evidence="2">
    <location>
        <begin position="53"/>
        <end position="214"/>
    </location>
</feature>
<dbReference type="PANTHER" id="PTHR35400">
    <property type="entry name" value="SLR1083 PROTEIN"/>
    <property type="match status" value="1"/>
</dbReference>
<dbReference type="InterPro" id="IPR011335">
    <property type="entry name" value="Restrct_endonuc-II-like"/>
</dbReference>
<dbReference type="SUPFAM" id="SSF52980">
    <property type="entry name" value="Restriction endonuclease-like"/>
    <property type="match status" value="1"/>
</dbReference>
<dbReference type="AlphaFoldDB" id="A0A917Z819"/>
<comment type="caution">
    <text evidence="3">The sequence shown here is derived from an EMBL/GenBank/DDBJ whole genome shotgun (WGS) entry which is preliminary data.</text>
</comment>
<dbReference type="Proteomes" id="UP000646523">
    <property type="component" value="Unassembled WGS sequence"/>
</dbReference>
<dbReference type="EMBL" id="BMNH01000020">
    <property type="protein sequence ID" value="GGO76618.1"/>
    <property type="molecule type" value="Genomic_DNA"/>
</dbReference>
<evidence type="ECO:0000313" key="3">
    <source>
        <dbReference type="EMBL" id="GGO76618.1"/>
    </source>
</evidence>
<dbReference type="InterPro" id="IPR008538">
    <property type="entry name" value="Uma2"/>
</dbReference>
<dbReference type="PANTHER" id="PTHR35400:SF3">
    <property type="entry name" value="SLL1072 PROTEIN"/>
    <property type="match status" value="1"/>
</dbReference>
<dbReference type="RefSeq" id="WP_189127021.1">
    <property type="nucleotide sequence ID" value="NZ_BMNH01000020.1"/>
</dbReference>
<dbReference type="CDD" id="cd06260">
    <property type="entry name" value="DUF820-like"/>
    <property type="match status" value="1"/>
</dbReference>
<dbReference type="Gene3D" id="3.90.1570.10">
    <property type="entry name" value="tt1808, chain A"/>
    <property type="match status" value="1"/>
</dbReference>
<name>A0A917Z819_9ACTN</name>
<keyword evidence="4" id="KW-1185">Reference proteome</keyword>
<dbReference type="Pfam" id="PF05685">
    <property type="entry name" value="Uma2"/>
    <property type="match status" value="1"/>
</dbReference>
<reference evidence="3" key="1">
    <citation type="journal article" date="2014" name="Int. J. Syst. Evol. Microbiol.">
        <title>Complete genome sequence of Corynebacterium casei LMG S-19264T (=DSM 44701T), isolated from a smear-ripened cheese.</title>
        <authorList>
            <consortium name="US DOE Joint Genome Institute (JGI-PGF)"/>
            <person name="Walter F."/>
            <person name="Albersmeier A."/>
            <person name="Kalinowski J."/>
            <person name="Ruckert C."/>
        </authorList>
    </citation>
    <scope>NUCLEOTIDE SEQUENCE</scope>
    <source>
        <strain evidence="3">CGMCC 4.7368</strain>
    </source>
</reference>
<gene>
    <name evidence="3" type="ORF">GCM10012289_54370</name>
</gene>
<accession>A0A917Z819</accession>
<evidence type="ECO:0000256" key="1">
    <source>
        <dbReference type="SAM" id="MobiDB-lite"/>
    </source>
</evidence>
<protein>
    <recommendedName>
        <fullName evidence="2">Putative restriction endonuclease domain-containing protein</fullName>
    </recommendedName>
</protein>
<evidence type="ECO:0000313" key="4">
    <source>
        <dbReference type="Proteomes" id="UP000646523"/>
    </source>
</evidence>
<reference evidence="3" key="2">
    <citation type="submission" date="2020-09" db="EMBL/GenBank/DDBJ databases">
        <authorList>
            <person name="Sun Q."/>
            <person name="Zhou Y."/>
        </authorList>
    </citation>
    <scope>NUCLEOTIDE SEQUENCE</scope>
    <source>
        <strain evidence="3">CGMCC 4.7368</strain>
    </source>
</reference>
<dbReference type="InterPro" id="IPR012296">
    <property type="entry name" value="Nuclease_put_TT1808"/>
</dbReference>